<dbReference type="Proteomes" id="UP000051497">
    <property type="component" value="Unassembled WGS sequence"/>
</dbReference>
<name>A0A0Q9YKA3_9GAMM</name>
<reference evidence="2" key="3">
    <citation type="submission" date="2021-06" db="EMBL/GenBank/DDBJ databases">
        <title>Genomic Description and Analysis of Intracellular Bacteria, Candidatus Berkiella cookevillensis and Candidatus Berkiella aquae.</title>
        <authorList>
            <person name="Kidane D.T."/>
            <person name="Mehari Y.T."/>
            <person name="Rice F.C."/>
            <person name="Arivett B.A."/>
            <person name="Farone A.L."/>
            <person name="Berk S.G."/>
            <person name="Farone M.B."/>
        </authorList>
    </citation>
    <scope>NUCLEOTIDE SEQUENCE</scope>
    <source>
        <strain evidence="2">HT99</strain>
    </source>
</reference>
<comment type="caution">
    <text evidence="1">The sequence shown here is derived from an EMBL/GenBank/DDBJ whole genome shotgun (WGS) entry which is preliminary data.</text>
</comment>
<dbReference type="RefSeq" id="WP_075066566.1">
    <property type="nucleotide sequence ID" value="NZ_LKAJ02000001.1"/>
</dbReference>
<accession>A0A0Q9YKA3</accession>
<evidence type="ECO:0000313" key="3">
    <source>
        <dbReference type="Proteomes" id="UP000051497"/>
    </source>
</evidence>
<dbReference type="AlphaFoldDB" id="A0A0Q9YKA3"/>
<evidence type="ECO:0000313" key="2">
    <source>
        <dbReference type="EMBL" id="MCS5710022.1"/>
    </source>
</evidence>
<dbReference type="OrthoDB" id="7065648at2"/>
<gene>
    <name evidence="2" type="ORF">HT99x_001130</name>
    <name evidence="1" type="ORF">HT99x_01944</name>
</gene>
<organism evidence="1">
    <name type="scientific">Candidatus Berkiella aquae</name>
    <dbReference type="NCBI Taxonomy" id="295108"/>
    <lineage>
        <taxon>Bacteria</taxon>
        <taxon>Pseudomonadati</taxon>
        <taxon>Pseudomonadota</taxon>
        <taxon>Gammaproteobacteria</taxon>
        <taxon>Candidatus Berkiellales</taxon>
        <taxon>Candidatus Berkiellaceae</taxon>
        <taxon>Candidatus Berkiella</taxon>
    </lineage>
</organism>
<keyword evidence="3" id="KW-1185">Reference proteome</keyword>
<sequence length="91" mass="10759">MARIDSLGEEIMWHHKTKLGTFWIVESEENHQYYLGMDSDSLGCYKRIEDAIKDIREQSTGQLKWDEARSSVVPEDVHEWAEGEPENWDKF</sequence>
<dbReference type="STRING" id="295108.HT99x_01944"/>
<proteinExistence type="predicted"/>
<dbReference type="EMBL" id="LKAJ01000007">
    <property type="protein sequence ID" value="KRG21024.1"/>
    <property type="molecule type" value="Genomic_DNA"/>
</dbReference>
<reference evidence="2" key="2">
    <citation type="journal article" date="2016" name="Genome Announc.">
        <title>Draft Genome Sequences of Two Novel Amoeba-Resistant Intranuclear Bacteria, 'Candidatus Berkiella cookevillensis' and 'Candidatus Berkiella aquae'.</title>
        <authorList>
            <person name="Mehari Y.T."/>
            <person name="Arivett B.A."/>
            <person name="Farone A.L."/>
            <person name="Gunderson J.H."/>
            <person name="Farone M.B."/>
        </authorList>
    </citation>
    <scope>NUCLEOTIDE SEQUENCE</scope>
    <source>
        <strain evidence="2">HT99</strain>
    </source>
</reference>
<reference evidence="1" key="1">
    <citation type="submission" date="2015-09" db="EMBL/GenBank/DDBJ databases">
        <title>Draft Genome Sequences of Two Novel Amoeba-resistant Intranuclear Bacteria, Candidatus Berkiella cookevillensis and Candidatus Berkiella aquae.</title>
        <authorList>
            <person name="Mehari Y.T."/>
            <person name="Arivett B.A."/>
            <person name="Farone A.L."/>
            <person name="Gunderson J.H."/>
            <person name="Farone M.B."/>
        </authorList>
    </citation>
    <scope>NUCLEOTIDE SEQUENCE [LARGE SCALE GENOMIC DNA]</scope>
    <source>
        <strain evidence="1">HT99</strain>
    </source>
</reference>
<protein>
    <submittedName>
        <fullName evidence="1">Uncharacterized protein</fullName>
    </submittedName>
</protein>
<evidence type="ECO:0000313" key="1">
    <source>
        <dbReference type="EMBL" id="KRG21024.1"/>
    </source>
</evidence>
<dbReference type="EMBL" id="LKAJ02000001">
    <property type="protein sequence ID" value="MCS5710022.1"/>
    <property type="molecule type" value="Genomic_DNA"/>
</dbReference>